<sequence>MKKIILIVLLSAFIQSVRSQQTQGIRLRHGERIEAGFGQGNQIITPYIVLPSRTIEAYKTNQISSVRIGLNRDASNVTIYVKRRPHDGVVITSQKVGNLTAGWHDIKLAKPVDINGDSLAIGYKASFLEGNEGGAGYSFGNDECANIVFVNSKSTWSNIDGSFCIEAVVTGDALPQNQASLKMFAAPAYIYGERHTFSGVVRNIGGNGFDGLTVDYSVNGGPFVQFAKGGSVGINSNDTLNIDVPVDEADNRIVFRIGRLGNQPDSYAADNSDTLSIQRRNPLYKRRVLMEEGTGDWCKFCVGGIEEVRYLKANYADEFVAVCIHSNDRLEIQDPEHSYEPLLSRMPGFPDCFLNRTYECNPYGTARRFFQQLQERPGTLGLEMSAKFASDSTAINLRARMISETPVTAPDYRISFVLLEDSIPGKQLNGYYGSKGEFFGWEKLPEYVDMNFDDVARGVYNGFNGGLFTNTSMAAGEYRDYDYTLALPAKRIRNKNRLHVVAILLDTDGKVLNCVDAHPAGIVDAIDAASINQSADSDVVLYAISGVRLGTFPSIESAHNTVSGGIYIVYQQGKYRKMIFAN</sequence>
<keyword evidence="2" id="KW-1185">Reference proteome</keyword>
<dbReference type="InterPro" id="IPR013783">
    <property type="entry name" value="Ig-like_fold"/>
</dbReference>
<reference evidence="1 2" key="1">
    <citation type="submission" date="2011-12" db="EMBL/GenBank/DDBJ databases">
        <title>The Genome Sequence of Prevotella micans F0438.</title>
        <authorList>
            <consortium name="The Broad Institute Genome Sequencing Platform"/>
            <person name="Earl A."/>
            <person name="Ward D."/>
            <person name="Feldgarden M."/>
            <person name="Gevers D."/>
            <person name="Izard J."/>
            <person name="Baranova O.V."/>
            <person name="Blanton J.M."/>
            <person name="Wade W.G."/>
            <person name="Dewhirst F.E."/>
            <person name="Young S.K."/>
            <person name="Zeng Q."/>
            <person name="Gargeya S."/>
            <person name="Fitzgerald M."/>
            <person name="Haas B."/>
            <person name="Abouelleil A."/>
            <person name="Alvarado L."/>
            <person name="Arachchi H.M."/>
            <person name="Berlin A."/>
            <person name="Chapman S.B."/>
            <person name="Gearin G."/>
            <person name="Goldberg J."/>
            <person name="Griggs A."/>
            <person name="Gujja S."/>
            <person name="Hansen M."/>
            <person name="Heiman D."/>
            <person name="Howarth C."/>
            <person name="Larimer J."/>
            <person name="Lui A."/>
            <person name="MacDonald P.J.P."/>
            <person name="McCowen C."/>
            <person name="Montmayeur A."/>
            <person name="Murphy C."/>
            <person name="Neiman D."/>
            <person name="Pearson M."/>
            <person name="Priest M."/>
            <person name="Roberts A."/>
            <person name="Saif S."/>
            <person name="Shea T."/>
            <person name="Sisk P."/>
            <person name="Stolte C."/>
            <person name="Sykes S."/>
            <person name="Wortman J."/>
            <person name="Nusbaum C."/>
            <person name="Birren B."/>
        </authorList>
    </citation>
    <scope>NUCLEOTIDE SEQUENCE [LARGE SCALE GENOMIC DNA]</scope>
    <source>
        <strain evidence="1 2">F0438</strain>
    </source>
</reference>
<comment type="caution">
    <text evidence="1">The sequence shown here is derived from an EMBL/GenBank/DDBJ whole genome shotgun (WGS) entry which is preliminary data.</text>
</comment>
<dbReference type="STRING" id="883158.HMPREF9140_00436"/>
<name>H1Q0J8_9BACT</name>
<dbReference type="PATRIC" id="fig|883158.3.peg.446"/>
<dbReference type="Proteomes" id="UP000016023">
    <property type="component" value="Unassembled WGS sequence"/>
</dbReference>
<evidence type="ECO:0000313" key="2">
    <source>
        <dbReference type="Proteomes" id="UP000016023"/>
    </source>
</evidence>
<dbReference type="Pfam" id="PF11551">
    <property type="entry name" value="Omp28"/>
    <property type="match status" value="1"/>
</dbReference>
<dbReference type="Gene3D" id="2.60.40.10">
    <property type="entry name" value="Immunoglobulins"/>
    <property type="match status" value="1"/>
</dbReference>
<gene>
    <name evidence="1" type="ORF">HMPREF9140_00436</name>
</gene>
<organism evidence="1 2">
    <name type="scientific">Prevotella micans F0438</name>
    <dbReference type="NCBI Taxonomy" id="883158"/>
    <lineage>
        <taxon>Bacteria</taxon>
        <taxon>Pseudomonadati</taxon>
        <taxon>Bacteroidota</taxon>
        <taxon>Bacteroidia</taxon>
        <taxon>Bacteroidales</taxon>
        <taxon>Prevotellaceae</taxon>
        <taxon>Prevotella</taxon>
    </lineage>
</organism>
<dbReference type="InterPro" id="IPR021615">
    <property type="entry name" value="Omp28"/>
</dbReference>
<proteinExistence type="predicted"/>
<accession>H1Q0J8</accession>
<dbReference type="HOGENOM" id="CLU_027865_0_0_10"/>
<dbReference type="eggNOG" id="COG0526">
    <property type="taxonomic scope" value="Bacteria"/>
</dbReference>
<dbReference type="AlphaFoldDB" id="H1Q0J8"/>
<dbReference type="RefSeq" id="WP_006951428.1">
    <property type="nucleotide sequence ID" value="NZ_JH594521.1"/>
</dbReference>
<protein>
    <submittedName>
        <fullName evidence="1">Uncharacterized protein</fullName>
    </submittedName>
</protein>
<evidence type="ECO:0000313" key="1">
    <source>
        <dbReference type="EMBL" id="EHO73514.1"/>
    </source>
</evidence>
<dbReference type="EMBL" id="AGWK01000016">
    <property type="protein sequence ID" value="EHO73514.1"/>
    <property type="molecule type" value="Genomic_DNA"/>
</dbReference>